<organism evidence="2">
    <name type="scientific">Aliivibrio wodanis</name>
    <dbReference type="NCBI Taxonomy" id="80852"/>
    <lineage>
        <taxon>Bacteria</taxon>
        <taxon>Pseudomonadati</taxon>
        <taxon>Pseudomonadota</taxon>
        <taxon>Gammaproteobacteria</taxon>
        <taxon>Vibrionales</taxon>
        <taxon>Vibrionaceae</taxon>
        <taxon>Aliivibrio</taxon>
    </lineage>
</organism>
<sequence length="30" mass="3301">MKGLNIKNVLISITLVGVYASTLVYLSNYI</sequence>
<keyword evidence="1" id="KW-0812">Transmembrane</keyword>
<keyword evidence="1" id="KW-0472">Membrane</keyword>
<gene>
    <name evidence="2" type="ORF">AW0309160_02577</name>
</gene>
<name>A0A5Q4YZU1_9GAMM</name>
<feature type="transmembrane region" description="Helical" evidence="1">
    <location>
        <begin position="6"/>
        <end position="26"/>
    </location>
</feature>
<reference evidence="2" key="1">
    <citation type="submission" date="2019-09" db="EMBL/GenBank/DDBJ databases">
        <authorList>
            <person name="Hjerde E."/>
        </authorList>
    </citation>
    <scope>NUCLEOTIDE SEQUENCE</scope>
    <source>
        <strain evidence="2">06/09/160</strain>
    </source>
</reference>
<proteinExistence type="predicted"/>
<dbReference type="EMBL" id="LR721750">
    <property type="protein sequence ID" value="VVV05143.1"/>
    <property type="molecule type" value="Genomic_DNA"/>
</dbReference>
<dbReference type="AlphaFoldDB" id="A0A5Q4YZU1"/>
<accession>A0A5Q4YZU1</accession>
<keyword evidence="1" id="KW-1133">Transmembrane helix</keyword>
<evidence type="ECO:0000256" key="1">
    <source>
        <dbReference type="SAM" id="Phobius"/>
    </source>
</evidence>
<protein>
    <submittedName>
        <fullName evidence="2">Uncharacterized protein</fullName>
    </submittedName>
</protein>
<evidence type="ECO:0000313" key="2">
    <source>
        <dbReference type="EMBL" id="VVV05143.1"/>
    </source>
</evidence>